<dbReference type="EMBL" id="JYDL01000018">
    <property type="protein sequence ID" value="KRX24399.1"/>
    <property type="molecule type" value="Genomic_DNA"/>
</dbReference>
<evidence type="ECO:0000313" key="1">
    <source>
        <dbReference type="EMBL" id="KRX24399.1"/>
    </source>
</evidence>
<name>A0A0V0SCH3_9BILA</name>
<gene>
    <name evidence="1" type="ORF">T07_385</name>
</gene>
<sequence>MLFDKRWRCVTKGNKRKKFFPKLQNFMGYRLGYFCENRQKICFQNLDKEFSRVSTQPKQ</sequence>
<organism evidence="1 2">
    <name type="scientific">Trichinella nelsoni</name>
    <dbReference type="NCBI Taxonomy" id="6336"/>
    <lineage>
        <taxon>Eukaryota</taxon>
        <taxon>Metazoa</taxon>
        <taxon>Ecdysozoa</taxon>
        <taxon>Nematoda</taxon>
        <taxon>Enoplea</taxon>
        <taxon>Dorylaimia</taxon>
        <taxon>Trichinellida</taxon>
        <taxon>Trichinellidae</taxon>
        <taxon>Trichinella</taxon>
    </lineage>
</organism>
<proteinExistence type="predicted"/>
<accession>A0A0V0SCH3</accession>
<dbReference type="Proteomes" id="UP000054630">
    <property type="component" value="Unassembled WGS sequence"/>
</dbReference>
<evidence type="ECO:0000313" key="2">
    <source>
        <dbReference type="Proteomes" id="UP000054630"/>
    </source>
</evidence>
<protein>
    <submittedName>
        <fullName evidence="1">Uncharacterized protein</fullName>
    </submittedName>
</protein>
<keyword evidence="2" id="KW-1185">Reference proteome</keyword>
<reference evidence="1 2" key="1">
    <citation type="submission" date="2015-01" db="EMBL/GenBank/DDBJ databases">
        <title>Evolution of Trichinella species and genotypes.</title>
        <authorList>
            <person name="Korhonen P.K."/>
            <person name="Edoardo P."/>
            <person name="Giuseppe L.R."/>
            <person name="Gasser R.B."/>
        </authorList>
    </citation>
    <scope>NUCLEOTIDE SEQUENCE [LARGE SCALE GENOMIC DNA]</scope>
    <source>
        <strain evidence="1">ISS37</strain>
    </source>
</reference>
<dbReference type="AlphaFoldDB" id="A0A0V0SCH3"/>
<comment type="caution">
    <text evidence="1">The sequence shown here is derived from an EMBL/GenBank/DDBJ whole genome shotgun (WGS) entry which is preliminary data.</text>
</comment>